<protein>
    <submittedName>
        <fullName evidence="10">Vernalization5/VIN3-like protein</fullName>
    </submittedName>
</protein>
<keyword evidence="5" id="KW-0539">Nucleus</keyword>
<comment type="subcellular location">
    <subcellularLocation>
        <location evidence="1">Nucleus</location>
    </subcellularLocation>
</comment>
<evidence type="ECO:0000313" key="10">
    <source>
        <dbReference type="EMBL" id="BBG95870.1"/>
    </source>
</evidence>
<name>A0A4Y1QVH8_PRUDU</name>
<keyword evidence="4" id="KW-0862">Zinc</keyword>
<dbReference type="SUPFAM" id="SSF49265">
    <property type="entry name" value="Fibronectin type III"/>
    <property type="match status" value="1"/>
</dbReference>
<dbReference type="InterPro" id="IPR056990">
    <property type="entry name" value="VIN3-like_C"/>
</dbReference>
<feature type="compositionally biased region" description="Polar residues" evidence="6">
    <location>
        <begin position="96"/>
        <end position="109"/>
    </location>
</feature>
<evidence type="ECO:0000259" key="9">
    <source>
        <dbReference type="Pfam" id="PF23380"/>
    </source>
</evidence>
<dbReference type="PANTHER" id="PTHR46286">
    <property type="entry name" value="VIN3-LIKE PROTEIN 2-RELATED"/>
    <property type="match status" value="1"/>
</dbReference>
<evidence type="ECO:0000256" key="5">
    <source>
        <dbReference type="ARBA" id="ARBA00023242"/>
    </source>
</evidence>
<evidence type="ECO:0000256" key="1">
    <source>
        <dbReference type="ARBA" id="ARBA00004123"/>
    </source>
</evidence>
<reference evidence="10" key="1">
    <citation type="journal article" date="2019" name="Science">
        <title>Mutation of a bHLH transcription factor allowed almond domestication.</title>
        <authorList>
            <person name="Sanchez-Perez R."/>
            <person name="Pavan S."/>
            <person name="Mazzeo R."/>
            <person name="Moldovan C."/>
            <person name="Aiese Cigliano R."/>
            <person name="Del Cueto J."/>
            <person name="Ricciardi F."/>
            <person name="Lotti C."/>
            <person name="Ricciardi L."/>
            <person name="Dicenta F."/>
            <person name="Lopez-Marques R.L."/>
            <person name="Lindberg Moller B."/>
        </authorList>
    </citation>
    <scope>NUCLEOTIDE SEQUENCE</scope>
</reference>
<dbReference type="GO" id="GO:0040029">
    <property type="term" value="P:epigenetic regulation of gene expression"/>
    <property type="evidence" value="ECO:0007669"/>
    <property type="project" value="InterPro"/>
</dbReference>
<feature type="region of interest" description="Disordered" evidence="6">
    <location>
        <begin position="93"/>
        <end position="117"/>
    </location>
</feature>
<proteinExistence type="predicted"/>
<accession>A0A4Y1QVH8</accession>
<dbReference type="EMBL" id="AP019297">
    <property type="protein sequence ID" value="BBG95870.1"/>
    <property type="molecule type" value="Genomic_DNA"/>
</dbReference>
<dbReference type="AlphaFoldDB" id="A0A4Y1QVH8"/>
<dbReference type="InterPro" id="IPR058585">
    <property type="entry name" value="Fn3_VIN3"/>
</dbReference>
<dbReference type="Pfam" id="PF23376">
    <property type="entry name" value="Fn3_VIN3"/>
    <property type="match status" value="1"/>
</dbReference>
<dbReference type="Pfam" id="PF07227">
    <property type="entry name" value="PHD_Oberon"/>
    <property type="match status" value="1"/>
</dbReference>
<dbReference type="PANTHER" id="PTHR46286:SF6">
    <property type="entry name" value="OS08G0220600 PROTEIN"/>
    <property type="match status" value="1"/>
</dbReference>
<dbReference type="GO" id="GO:0010048">
    <property type="term" value="P:vernalization response"/>
    <property type="evidence" value="ECO:0007669"/>
    <property type="project" value="InterPro"/>
</dbReference>
<feature type="region of interest" description="Disordered" evidence="6">
    <location>
        <begin position="455"/>
        <end position="475"/>
    </location>
</feature>
<sequence>MNNPEARASDMQSLFSGFVLDPEKCSRLSLGEKRELVHEIAQWSKDAPGILSSFTRRELLEIICAEMGKERKYRGYTKPKMIAQLLKVVSEKSKSNTKSSPAFSPAKTQTGKKRKRDVEASFQPLIGPGRVSPVTSQEGHPKFQVCQNVACRAALGSEESFCKRCSCCICHLFDDNKDPSLWLTCGSDTADENGPCGISCHLECALKHEKAGIMKNGCCPELDGSFYCIACGKVNDLMRTWRKQLMIAKEARRVDVLCLRISLSYKILSGTEKYQKLQNTLETAIKKLKNEVGPLEQVCAKMARGIVNRLSCGADVQKLCNSAVESFNSVFSDPCPVHVEKEERATCRIQFEDSTPTSVVIVLEYEDLLFNNFLGCRLWHRKSDVKDYPDQPSFIVLRPEKRFTLTNLHPSAEYFCKVSLFSNAGVLGVWEAKWVTPALYDSSVMLESQRREENVAVVQNHSQEESTNSSDIKLASGDHTAKLQSSNGINKNQSKRLYSLPSLTETASLIKAVSPLTPCKSNGMRKVPGFRCTKRAEESDYDYSVRAIKWLEHEGNIDEDFRVKFLTWFSLKANMQERRVVRVFVDTFTDDPSSLAGQLIHSFGDKICCPQKNDQIFSIGLTQDRTWFRKVNMIWWFNVYLSSSEF</sequence>
<dbReference type="InterPro" id="IPR044514">
    <property type="entry name" value="VIN3-like"/>
</dbReference>
<gene>
    <name evidence="10" type="ORF">Prudu_004523</name>
</gene>
<evidence type="ECO:0000256" key="6">
    <source>
        <dbReference type="SAM" id="MobiDB-lite"/>
    </source>
</evidence>
<feature type="domain" description="VIN3-like fibronectin type-III" evidence="8">
    <location>
        <begin position="349"/>
        <end position="436"/>
    </location>
</feature>
<dbReference type="GO" id="GO:0005634">
    <property type="term" value="C:nucleus"/>
    <property type="evidence" value="ECO:0007669"/>
    <property type="project" value="UniProtKB-SubCell"/>
</dbReference>
<dbReference type="Pfam" id="PF23380">
    <property type="entry name" value="VIN3_C"/>
    <property type="match status" value="1"/>
</dbReference>
<dbReference type="InterPro" id="IPR032881">
    <property type="entry name" value="Oberon-like_PHD"/>
</dbReference>
<evidence type="ECO:0000256" key="2">
    <source>
        <dbReference type="ARBA" id="ARBA00022723"/>
    </source>
</evidence>
<evidence type="ECO:0000259" key="8">
    <source>
        <dbReference type="Pfam" id="PF23376"/>
    </source>
</evidence>
<keyword evidence="3" id="KW-0863">Zinc-finger</keyword>
<feature type="compositionally biased region" description="Polar residues" evidence="6">
    <location>
        <begin position="457"/>
        <end position="471"/>
    </location>
</feature>
<organism evidence="10">
    <name type="scientific">Prunus dulcis</name>
    <name type="common">Almond</name>
    <name type="synonym">Amygdalus dulcis</name>
    <dbReference type="NCBI Taxonomy" id="3755"/>
    <lineage>
        <taxon>Eukaryota</taxon>
        <taxon>Viridiplantae</taxon>
        <taxon>Streptophyta</taxon>
        <taxon>Embryophyta</taxon>
        <taxon>Tracheophyta</taxon>
        <taxon>Spermatophyta</taxon>
        <taxon>Magnoliopsida</taxon>
        <taxon>eudicotyledons</taxon>
        <taxon>Gunneridae</taxon>
        <taxon>Pentapetalae</taxon>
        <taxon>rosids</taxon>
        <taxon>fabids</taxon>
        <taxon>Rosales</taxon>
        <taxon>Rosaceae</taxon>
        <taxon>Amygdaloideae</taxon>
        <taxon>Amygdaleae</taxon>
        <taxon>Prunus</taxon>
    </lineage>
</organism>
<dbReference type="CDD" id="cd15521">
    <property type="entry name" value="PHD_VIN3_plant"/>
    <property type="match status" value="1"/>
</dbReference>
<evidence type="ECO:0000259" key="7">
    <source>
        <dbReference type="Pfam" id="PF07227"/>
    </source>
</evidence>
<feature type="domain" description="Oberon-like PHD finger" evidence="7">
    <location>
        <begin position="146"/>
        <end position="265"/>
    </location>
</feature>
<dbReference type="GO" id="GO:0008270">
    <property type="term" value="F:zinc ion binding"/>
    <property type="evidence" value="ECO:0007669"/>
    <property type="project" value="UniProtKB-KW"/>
</dbReference>
<dbReference type="InterPro" id="IPR036116">
    <property type="entry name" value="FN3_sf"/>
</dbReference>
<keyword evidence="2" id="KW-0479">Metal-binding</keyword>
<evidence type="ECO:0000256" key="3">
    <source>
        <dbReference type="ARBA" id="ARBA00022771"/>
    </source>
</evidence>
<evidence type="ECO:0000256" key="4">
    <source>
        <dbReference type="ARBA" id="ARBA00022833"/>
    </source>
</evidence>
<feature type="domain" description="VIN3-like C-terminal" evidence="9">
    <location>
        <begin position="538"/>
        <end position="609"/>
    </location>
</feature>